<dbReference type="PROSITE" id="PS51214">
    <property type="entry name" value="IBB"/>
    <property type="match status" value="1"/>
</dbReference>
<feature type="region of interest" description="Disordered" evidence="5">
    <location>
        <begin position="823"/>
        <end position="843"/>
    </location>
</feature>
<dbReference type="Proteomes" id="UP000675881">
    <property type="component" value="Chromosome 6"/>
</dbReference>
<proteinExistence type="inferred from homology"/>
<gene>
    <name evidence="6" type="ORF">LSAA_11294</name>
</gene>
<accession>A0A7R8HB01</accession>
<dbReference type="Pfam" id="PF00514">
    <property type="entry name" value="Arm"/>
    <property type="match status" value="8"/>
</dbReference>
<protein>
    <submittedName>
        <fullName evidence="6">KPNA5_6</fullName>
    </submittedName>
</protein>
<dbReference type="InterPro" id="IPR011989">
    <property type="entry name" value="ARM-like"/>
</dbReference>
<evidence type="ECO:0000256" key="2">
    <source>
        <dbReference type="ARBA" id="ARBA00022448"/>
    </source>
</evidence>
<dbReference type="PROSITE" id="PS50176">
    <property type="entry name" value="ARM_REPEAT"/>
    <property type="match status" value="2"/>
</dbReference>
<dbReference type="GO" id="GO:0061608">
    <property type="term" value="F:nuclear import signal receptor activity"/>
    <property type="evidence" value="ECO:0007669"/>
    <property type="project" value="InterPro"/>
</dbReference>
<keyword evidence="2" id="KW-0813">Transport</keyword>
<dbReference type="OrthoDB" id="10065749at2759"/>
<dbReference type="AlphaFoldDB" id="A0A7R8HB01"/>
<dbReference type="GO" id="GO:0006606">
    <property type="term" value="P:protein import into nucleus"/>
    <property type="evidence" value="ECO:0007669"/>
    <property type="project" value="InterPro"/>
</dbReference>
<keyword evidence="3" id="KW-0677">Repeat</keyword>
<comment type="similarity">
    <text evidence="1">Belongs to the importin alpha family.</text>
</comment>
<dbReference type="Pfam" id="PF01749">
    <property type="entry name" value="IBB"/>
    <property type="match status" value="1"/>
</dbReference>
<evidence type="ECO:0000256" key="5">
    <source>
        <dbReference type="SAM" id="MobiDB-lite"/>
    </source>
</evidence>
<dbReference type="InterPro" id="IPR053921">
    <property type="entry name" value="MKRN2OS-like_C"/>
</dbReference>
<dbReference type="GO" id="GO:0005634">
    <property type="term" value="C:nucleus"/>
    <property type="evidence" value="ECO:0007669"/>
    <property type="project" value="UniProtKB-ARBA"/>
</dbReference>
<evidence type="ECO:0000256" key="3">
    <source>
        <dbReference type="ARBA" id="ARBA00022737"/>
    </source>
</evidence>
<dbReference type="Gene3D" id="1.20.5.690">
    <property type="entry name" value="Importin-alpha, importin-beta-binding domain"/>
    <property type="match status" value="1"/>
</dbReference>
<evidence type="ECO:0000313" key="6">
    <source>
        <dbReference type="EMBL" id="CAF2974022.1"/>
    </source>
</evidence>
<feature type="region of interest" description="Disordered" evidence="5">
    <location>
        <begin position="544"/>
        <end position="585"/>
    </location>
</feature>
<feature type="compositionally biased region" description="Basic and acidic residues" evidence="5">
    <location>
        <begin position="549"/>
        <end position="562"/>
    </location>
</feature>
<dbReference type="InterPro" id="IPR000225">
    <property type="entry name" value="Armadillo"/>
</dbReference>
<keyword evidence="4" id="KW-0653">Protein transport</keyword>
<keyword evidence="7" id="KW-1185">Reference proteome</keyword>
<name>A0A7R8HB01_LEPSM</name>
<dbReference type="SUPFAM" id="SSF48371">
    <property type="entry name" value="ARM repeat"/>
    <property type="match status" value="1"/>
</dbReference>
<evidence type="ECO:0000313" key="7">
    <source>
        <dbReference type="Proteomes" id="UP000675881"/>
    </source>
</evidence>
<dbReference type="EMBL" id="HG994585">
    <property type="protein sequence ID" value="CAF2974022.1"/>
    <property type="molecule type" value="Genomic_DNA"/>
</dbReference>
<organism evidence="6 7">
    <name type="scientific">Lepeophtheirus salmonis</name>
    <name type="common">Salmon louse</name>
    <name type="synonym">Caligus salmonis</name>
    <dbReference type="NCBI Taxonomy" id="72036"/>
    <lineage>
        <taxon>Eukaryota</taxon>
        <taxon>Metazoa</taxon>
        <taxon>Ecdysozoa</taxon>
        <taxon>Arthropoda</taxon>
        <taxon>Crustacea</taxon>
        <taxon>Multicrustacea</taxon>
        <taxon>Hexanauplia</taxon>
        <taxon>Copepoda</taxon>
        <taxon>Siphonostomatoida</taxon>
        <taxon>Caligidae</taxon>
        <taxon>Lepeophtheirus</taxon>
    </lineage>
</organism>
<dbReference type="FunFam" id="1.25.10.10:FF:000021">
    <property type="entry name" value="Importin subunit alpha"/>
    <property type="match status" value="1"/>
</dbReference>
<dbReference type="InterPro" id="IPR002652">
    <property type="entry name" value="Importin-a_IBB"/>
</dbReference>
<dbReference type="InterPro" id="IPR016024">
    <property type="entry name" value="ARM-type_fold"/>
</dbReference>
<evidence type="ECO:0000256" key="4">
    <source>
        <dbReference type="ARBA" id="ARBA00022927"/>
    </source>
</evidence>
<dbReference type="Pfam" id="PF16044">
    <property type="entry name" value="DUF4796_C"/>
    <property type="match status" value="1"/>
</dbReference>
<dbReference type="InterPro" id="IPR032413">
    <property type="entry name" value="Arm_3"/>
</dbReference>
<evidence type="ECO:0000256" key="1">
    <source>
        <dbReference type="ARBA" id="ARBA00010394"/>
    </source>
</evidence>
<dbReference type="Gene3D" id="1.25.10.10">
    <property type="entry name" value="Leucine-rich Repeat Variant"/>
    <property type="match status" value="1"/>
</dbReference>
<dbReference type="InterPro" id="IPR036975">
    <property type="entry name" value="Importin-a_IBB_sf"/>
</dbReference>
<dbReference type="SMART" id="SM00185">
    <property type="entry name" value="ARM"/>
    <property type="match status" value="8"/>
</dbReference>
<feature type="compositionally biased region" description="Low complexity" evidence="5">
    <location>
        <begin position="567"/>
        <end position="585"/>
    </location>
</feature>
<dbReference type="PANTHER" id="PTHR23316">
    <property type="entry name" value="IMPORTIN ALPHA"/>
    <property type="match status" value="1"/>
</dbReference>
<reference evidence="6" key="1">
    <citation type="submission" date="2021-02" db="EMBL/GenBank/DDBJ databases">
        <authorList>
            <person name="Bekaert M."/>
        </authorList>
    </citation>
    <scope>NUCLEOTIDE SEQUENCE</scope>
    <source>
        <strain evidence="6">IoA-00</strain>
    </source>
</reference>
<sequence length="843" mass="94864">MRKCSVEKGSVIYWKVKIILAILKHVIVDLAIKSGDLEKMSGSGRDNIEGHKSRYKYAGLDSAELRRRREEEGVQLRKQKRDIQLSKRRNVEEEQVLQDDMVSSTGLPDNQITPQMIQALTSPHMEDRLEATKRFRKILSNEPNPPIDEVIAAGIVPLFIEFLKEATNTSLQFEAAWALTNIASGTSKQTTVVVEAGAIPIFISLLSSDNVQVQEQAVWALGNIAGDSPKFRDIVLDHGIVDPLLRILNTTEQLPMTRNATWTFSNLCRGNLPPPDFNKVSPALSVLSKLLFHKDHDVLSDTCWAISYLCNSTNDRIQAVVNAGVCRRLVDHLYHPDSLVVAAAVRAVGNIVTGDDMQTQIIINVSALPALRLLLSSPMENIRKEACWTISNITAGNRQQIQAVIDAEIIPTIVELLDKAESRTRREAAWSITNAATGGNCTPDQIHYLVESGCIPPLCLLLSVYDVKTVEVALNGLEKILNFGEQRKQNIGIMYNPYAEIVEECAGLDKIEFLQTHQNTEIYQKAFNIIELYFNSSEDALPVEMNSDETQRTNHRTHDAKHPVPRSTTSTSSSSSSSSSSSLLSANLPPLYREFLSPLFEEKILCFEHCRVQTFALTLPEKCTQCRTKLTECSMNIPPFEVPSPFSKARDYPCSVVLKPTQGDFLKDYRNGTNLHIALTDSRGTVVEYDEEGIHQDRTKQWNRCIVLDLCDISSELTSDPDWGEYWDMILYEFLSASPVWTVDTYDELNHNCFEFVLSFLRALKQNPFSSLSRNKVKFCERFILPKTTVAAKYIALYRKIIQSGGAFSIQLPLKREKTLTEEVEEDDHLEERKGISNSDEIF</sequence>
<dbReference type="Pfam" id="PF16186">
    <property type="entry name" value="Arm_3"/>
    <property type="match status" value="1"/>
</dbReference>